<evidence type="ECO:0000256" key="3">
    <source>
        <dbReference type="ARBA" id="ARBA00022786"/>
    </source>
</evidence>
<dbReference type="Gene3D" id="2.160.20.10">
    <property type="entry name" value="Single-stranded right-handed beta-helix, Pectin lyase-like"/>
    <property type="match status" value="2"/>
</dbReference>
<feature type="domain" description="Right handed beta helix" evidence="5">
    <location>
        <begin position="442"/>
        <end position="520"/>
    </location>
</feature>
<dbReference type="InterPro" id="IPR011050">
    <property type="entry name" value="Pectin_lyase_fold/virulence"/>
</dbReference>
<dbReference type="SUPFAM" id="SSF51126">
    <property type="entry name" value="Pectin lyase-like"/>
    <property type="match status" value="2"/>
</dbReference>
<dbReference type="RefSeq" id="WP_272422680.1">
    <property type="nucleotide sequence ID" value="NZ_JAGTJJ010000067.1"/>
</dbReference>
<dbReference type="InterPro" id="IPR012334">
    <property type="entry name" value="Pectin_lyas_fold"/>
</dbReference>
<feature type="domain" description="Right handed beta helix" evidence="5">
    <location>
        <begin position="342"/>
        <end position="426"/>
    </location>
</feature>
<evidence type="ECO:0000313" key="6">
    <source>
        <dbReference type="EMBL" id="MDC3988205.1"/>
    </source>
</evidence>
<evidence type="ECO:0000259" key="5">
    <source>
        <dbReference type="Pfam" id="PF13229"/>
    </source>
</evidence>
<evidence type="ECO:0000256" key="4">
    <source>
        <dbReference type="SAM" id="MobiDB-lite"/>
    </source>
</evidence>
<dbReference type="InterPro" id="IPR022441">
    <property type="entry name" value="Para_beta_helix_rpt-2"/>
</dbReference>
<comment type="caution">
    <text evidence="6">The sequence shown here is derived from an EMBL/GenBank/DDBJ whole genome shotgun (WGS) entry which is preliminary data.</text>
</comment>
<dbReference type="InterPro" id="IPR039448">
    <property type="entry name" value="Beta_helix"/>
</dbReference>
<dbReference type="PANTHER" id="PTHR22990:SF15">
    <property type="entry name" value="F-BOX ONLY PROTEIN 10"/>
    <property type="match status" value="1"/>
</dbReference>
<dbReference type="EMBL" id="JAGTJJ010000067">
    <property type="protein sequence ID" value="MDC3988205.1"/>
    <property type="molecule type" value="Genomic_DNA"/>
</dbReference>
<evidence type="ECO:0000256" key="2">
    <source>
        <dbReference type="ARBA" id="ARBA00022737"/>
    </source>
</evidence>
<feature type="compositionally biased region" description="Gly residues" evidence="4">
    <location>
        <begin position="39"/>
        <end position="67"/>
    </location>
</feature>
<dbReference type="PROSITE" id="PS51257">
    <property type="entry name" value="PROKAR_LIPOPROTEIN"/>
    <property type="match status" value="1"/>
</dbReference>
<dbReference type="Proteomes" id="UP001151081">
    <property type="component" value="Unassembled WGS sequence"/>
</dbReference>
<name>A0A9X4AZD4_9BACT</name>
<comment type="pathway">
    <text evidence="1">Protein modification; protein ubiquitination.</text>
</comment>
<keyword evidence="7" id="KW-1185">Reference proteome</keyword>
<gene>
    <name evidence="6" type="ORF">KEG57_47495</name>
</gene>
<dbReference type="Pfam" id="PF13229">
    <property type="entry name" value="Beta_helix"/>
    <property type="match status" value="3"/>
</dbReference>
<keyword evidence="2" id="KW-0677">Repeat</keyword>
<dbReference type="AlphaFoldDB" id="A0A9X4AZD4"/>
<evidence type="ECO:0000256" key="1">
    <source>
        <dbReference type="ARBA" id="ARBA00004906"/>
    </source>
</evidence>
<reference evidence="6 7" key="1">
    <citation type="submission" date="2021-04" db="EMBL/GenBank/DDBJ databases">
        <title>Genome analysis of Polyangium sp.</title>
        <authorList>
            <person name="Li Y."/>
            <person name="Wang J."/>
        </authorList>
    </citation>
    <scope>NUCLEOTIDE SEQUENCE [LARGE SCALE GENOMIC DNA]</scope>
    <source>
        <strain evidence="6 7">SDU14</strain>
    </source>
</reference>
<dbReference type="InterPro" id="IPR006626">
    <property type="entry name" value="PbH1"/>
</dbReference>
<proteinExistence type="predicted"/>
<keyword evidence="3" id="KW-0833">Ubl conjugation pathway</keyword>
<dbReference type="SMART" id="SM00710">
    <property type="entry name" value="PbH1"/>
    <property type="match status" value="8"/>
</dbReference>
<feature type="region of interest" description="Disordered" evidence="4">
    <location>
        <begin position="29"/>
        <end position="67"/>
    </location>
</feature>
<protein>
    <submittedName>
        <fullName evidence="6">Right-handed parallel beta-helix repeat-containing protein</fullName>
    </submittedName>
</protein>
<sequence>MRDAWMRAGLLLCGVVGMTAGCFQVPADASAPDRNESSGTGGTGGSGGGGGDGTFSSGGAGGSMSGGGDDDCAIGQYPTVGEIPAGATVRYVSSICTAKPGEGDGTRDKPFASLQEAVKGSAPGDYLVLMNKSIFPENVVIDKPLTILGTDPETPAEEASIIVQAPAPNAIIVQSKDVTLRGLIVQNPQGAGIWVQGGAATIDASKVTKAEKSGGTELERGNGILATDDASIIVQRTIIVQSDNTGVLMQGSRGTITGSTISENKGVAGIWVQRSSGFVTLSGNMIAANAGTGVSVLSSRAIIVQNTIGETAVGGNGDDRADGIVVAEHFVNGVSEGFAEASLQGNEISGNARLGVLFSGDARGIIVQNTVKGNGAADTAKRGAGIWVQSGAGALAPITIEQNVASGNGFANIGVGGNSRAIIVQNPSIGSAIAKPWTANGVTANAGEGIVVFGGGHASIKNNVLAANGRSAVLLEGSASGTTVQGNTISGSEYAIIVQNTPEMPFLEMNTLLDNGKIDIVAAGQAGHPVPHETFDTP</sequence>
<accession>A0A9X4AZD4</accession>
<feature type="domain" description="Right handed beta helix" evidence="5">
    <location>
        <begin position="171"/>
        <end position="311"/>
    </location>
</feature>
<organism evidence="6 7">
    <name type="scientific">Polyangium jinanense</name>
    <dbReference type="NCBI Taxonomy" id="2829994"/>
    <lineage>
        <taxon>Bacteria</taxon>
        <taxon>Pseudomonadati</taxon>
        <taxon>Myxococcota</taxon>
        <taxon>Polyangia</taxon>
        <taxon>Polyangiales</taxon>
        <taxon>Polyangiaceae</taxon>
        <taxon>Polyangium</taxon>
    </lineage>
</organism>
<evidence type="ECO:0000313" key="7">
    <source>
        <dbReference type="Proteomes" id="UP001151081"/>
    </source>
</evidence>
<dbReference type="PANTHER" id="PTHR22990">
    <property type="entry name" value="F-BOX ONLY PROTEIN"/>
    <property type="match status" value="1"/>
</dbReference>
<dbReference type="InterPro" id="IPR051550">
    <property type="entry name" value="SCF-Subunits/Alg-Epimerases"/>
</dbReference>
<dbReference type="NCBIfam" id="TIGR03804">
    <property type="entry name" value="para_beta_helix"/>
    <property type="match status" value="1"/>
</dbReference>